<dbReference type="InterPro" id="IPR002893">
    <property type="entry name" value="Znf_MYND"/>
</dbReference>
<feature type="domain" description="MYND-type" evidence="7">
    <location>
        <begin position="1581"/>
        <end position="1622"/>
    </location>
</feature>
<keyword evidence="1" id="KW-0479">Metal-binding</keyword>
<dbReference type="Gene3D" id="1.25.40.10">
    <property type="entry name" value="Tetratricopeptide repeat domain"/>
    <property type="match status" value="8"/>
</dbReference>
<dbReference type="Gene3D" id="6.10.140.2220">
    <property type="match status" value="7"/>
</dbReference>
<dbReference type="Pfam" id="PF08238">
    <property type="entry name" value="Sel1"/>
    <property type="match status" value="22"/>
</dbReference>
<sequence>MYCASCGIGQVDDVKLKDCSACKLVKYCGVKCQKEHRPQHNEACKQRAAELRDEILFKQPESTHLGDCPICCLRLPLGQEKSTMMPCCSKFICNGCEYEYANSIYELEGCLQRKCPFCRHPVPNSEEETKRNIMKRVEANDPVAMRQMGTMRRSEGDYDGAFEYWSKAAGLGDVGAHYQLSVVYREGLGAEKDKKKELHHLEEAAIGGHTFARHNLGIMEGKNGRPDRAVKHLIIAAKLGQDQSLSSLRRLYAEGIVSKEDLAGALRAHQDAVEETKSQQREAAEAARTDRVNGHPSGRLTWCCCMFVMSGAEESGDTMMYCAACGTAEVNDVKLKKCTACHSARYCSVKCQRDHRPQHKRSCKKRAAELRDEILFKQPVSSHSGDCPICCLPLSIDHTKSSMMPCCSKTICNGCDYANKIRELEGQLQQKCPRERLQPTCPFCRHPAPNSEEGIKKNFMKRVDVNDPIAICDMGTMRGEEGDVDSAIEYWTKAAALGNIVAHHNLACMYRKGQCVEKDAKKELHHWEEAAIGGNPSARYHLGCYESERFKYERAVKHWIIAANLGDDDSMKMVKEGFQGGLVSKEDFAAALRAHHAAVDATKSPQRLWSLVLLFVMMSGEGSDQNTMMCCASCGIGAGDEIKLKKCACNLVRYCGVKCQRDHRPQHKRACKKRAAELRDEILFKQPESSHFGDCPICYVPLRVDGTKSSMMVCCSKIVCIGCDYANTKCELEGRSNPCCAFCRLPRASTQAEADRYVLKRVEANDPVALCHMGNSRRMVGDLKGTFEYLSKAAELGDVTAHFNLSDLYQLGHGVAKDKTKQLYHLEVAAIGGHASARHNLAAFEWNNGRREGAVKHLIIAAKLGFDPSLELLKQHYEMGGVSKEDFASALRAHHAAVNATNDNKMMCCASCGIAGVDEIKLKKCTACYLVRYCGVKCQRDHRPQHKKECKKRAAELRDELLFKQPESTHLGDCPICCLPLPLDTTKSILMACCCKLICDGCDFANQMREMNESLPHTCPFCRHPVPKLEEEFKRNLMERVEANDPTALHQMGFFYRKERDYENAFPYFTKAAGMGDIQSHYELSCWYREGTGVKKNKEKELYHLEEAVIGGHPGARHNLGCYESERCKDDRAVKHWIIAANLGYDFSLVPLKDAYREGLVSKEDLAAALRAHQAAVDATKSPKRVEAAILEPRTILDVVTIVVVRVVSGKDFSVGNISFRSGGAVRLLISSIMMSADAEGADMMLCCASCGIGQVDDIKLKDCTACYLVKYCGVKCQKEHRTKHKKGCKKRAAELRDEILFKQPQSNHLGDCPICFLPLQYDRNRSIMTACCSKWICRGCGHANQMREAEEKMAKKCPFCRSPVPTSKEGVDKDAMKRVEVNDPAALRYMGIARYNEGNYKSSFAYLLKGAELGDVGAHYQISLLYRDGEGVEKDVKKKVYHLEEAAIGGHLGARYNLGNHECRNSRHDRAAKHYIIAANLGHEGSLQALKKGFKAGWVSKEDFAAALRAYQAAIDAMKSPQRDEAEAFVALQISGKDFSVGDISVGVVFRSGGAVTLLSSSSSTMMSGVVEESDDMMCCAACGTAGIDEIKLKDCSACKLVKYCSVKCQKEHRPQHKRACKKRAAELRDEILFKQHESTHLGDCPICCLPLQYDNDKSTMMSCCCKTICNGCEYANRMREFEGKLKHTCPFCRHPLPNFEEEIRKNYMKRIEEEADKNYMKRIEANDPVAFFEMGLRRRDEGDIEGAFKYMTKAAELGDAGAHYVLSGMYAEGKVVEKDEKKEMHHLEEAAIAGNPDARYNLGCVEGKSGRYERAMKHFIVSANMGHNKSLDSLKNGFMAGVVSKDEFAAALRGHQAAIDATKSPQRDVASAALKNDLINYCTMSGVEESDETEMMCCASCGTAEVDDIKLKKCACNLVKYCSAACQKDHRPQHKEACKKRVAELREELLFKQPESSHFGDCPICFLPLAIDERKSPMMACCSKHICIGCGYANSKREVEENLEPKCPYCREKVPTTKKQIKTHLMRRIKVNDPVALRQMGSLCFHDGDYSGAFEYWIKAAGLGEVGAHFELSCLYRDGQGVEKDRKKQMYHLEEAAIGGDPVARNNLGCVLGRSFWDADSMGRAVKHFIIAAKLGHDGSLSTLRQMYMKQVISKEDYAAALRGHQAAVDATKSPLRNDADIHARGEVEANDPVAMYQMGSCCSDEGDYKTASEYWTKAAALGEVGAHYQLSVMYSEGVGVEKDKKKGVYHLEQAAIGGDPDARHNLGVIENDNGRYERAAKLFIIAAKLGCVIHWMP</sequence>
<dbReference type="PROSITE" id="PS50089">
    <property type="entry name" value="ZF_RING_2"/>
    <property type="match status" value="1"/>
</dbReference>
<protein>
    <submittedName>
        <fullName evidence="8">Sel1-like repeat family protein</fullName>
    </submittedName>
</protein>
<dbReference type="SMART" id="SM00184">
    <property type="entry name" value="RING"/>
    <property type="match status" value="7"/>
</dbReference>
<name>A0AAD8YJR2_9STRA</name>
<feature type="domain" description="RING-type" evidence="6">
    <location>
        <begin position="1313"/>
        <end position="1362"/>
    </location>
</feature>
<dbReference type="InterPro" id="IPR011990">
    <property type="entry name" value="TPR-like_helical_dom_sf"/>
</dbReference>
<dbReference type="EMBL" id="JATAAI010000003">
    <property type="protein sequence ID" value="KAK1747273.1"/>
    <property type="molecule type" value="Genomic_DNA"/>
</dbReference>
<feature type="domain" description="MYND-type" evidence="7">
    <location>
        <begin position="1248"/>
        <end position="1289"/>
    </location>
</feature>
<dbReference type="PANTHER" id="PTHR11102">
    <property type="entry name" value="SEL-1-LIKE PROTEIN"/>
    <property type="match status" value="1"/>
</dbReference>
<evidence type="ECO:0000256" key="3">
    <source>
        <dbReference type="ARBA" id="ARBA00022833"/>
    </source>
</evidence>
<evidence type="ECO:0000259" key="7">
    <source>
        <dbReference type="PROSITE" id="PS50865"/>
    </source>
</evidence>
<evidence type="ECO:0000256" key="4">
    <source>
        <dbReference type="ARBA" id="ARBA00038101"/>
    </source>
</evidence>
<gene>
    <name evidence="8" type="ORF">QTG54_002617</name>
</gene>
<feature type="domain" description="MYND-type" evidence="7">
    <location>
        <begin position="322"/>
        <end position="363"/>
    </location>
</feature>
<comment type="similarity">
    <text evidence="4">Belongs to the sel-1 family.</text>
</comment>
<dbReference type="Proteomes" id="UP001224775">
    <property type="component" value="Unassembled WGS sequence"/>
</dbReference>
<dbReference type="GO" id="GO:0005737">
    <property type="term" value="C:cytoplasm"/>
    <property type="evidence" value="ECO:0007669"/>
    <property type="project" value="UniProtKB-ARBA"/>
</dbReference>
<evidence type="ECO:0000259" key="6">
    <source>
        <dbReference type="PROSITE" id="PS50089"/>
    </source>
</evidence>
<dbReference type="InterPro" id="IPR019734">
    <property type="entry name" value="TPR_rpt"/>
</dbReference>
<dbReference type="SUPFAM" id="SSF144232">
    <property type="entry name" value="HIT/MYND zinc finger-like"/>
    <property type="match status" value="7"/>
</dbReference>
<dbReference type="PANTHER" id="PTHR11102:SF160">
    <property type="entry name" value="ERAD-ASSOCIATED E3 UBIQUITIN-PROTEIN LIGASE COMPONENT HRD3"/>
    <property type="match status" value="1"/>
</dbReference>
<evidence type="ECO:0000313" key="8">
    <source>
        <dbReference type="EMBL" id="KAK1747273.1"/>
    </source>
</evidence>
<reference evidence="8" key="1">
    <citation type="submission" date="2023-06" db="EMBL/GenBank/DDBJ databases">
        <title>Survivors Of The Sea: Transcriptome response of Skeletonema marinoi to long-term dormancy.</title>
        <authorList>
            <person name="Pinder M.I.M."/>
            <person name="Kourtchenko O."/>
            <person name="Robertson E.K."/>
            <person name="Larsson T."/>
            <person name="Maumus F."/>
            <person name="Osuna-Cruz C.M."/>
            <person name="Vancaester E."/>
            <person name="Stenow R."/>
            <person name="Vandepoele K."/>
            <person name="Ploug H."/>
            <person name="Bruchert V."/>
            <person name="Godhe A."/>
            <person name="Topel M."/>
        </authorList>
    </citation>
    <scope>NUCLEOTIDE SEQUENCE</scope>
    <source>
        <strain evidence="8">R05AC</strain>
    </source>
</reference>
<dbReference type="InterPro" id="IPR013083">
    <property type="entry name" value="Znf_RING/FYVE/PHD"/>
</dbReference>
<feature type="domain" description="MYND-type" evidence="7">
    <location>
        <begin position="3"/>
        <end position="44"/>
    </location>
</feature>
<accession>A0AAD8YJR2</accession>
<dbReference type="PROSITE" id="PS01360">
    <property type="entry name" value="ZF_MYND_1"/>
    <property type="match status" value="2"/>
</dbReference>
<dbReference type="Pfam" id="PF01753">
    <property type="entry name" value="zf-MYND"/>
    <property type="match status" value="7"/>
</dbReference>
<dbReference type="InterPro" id="IPR050767">
    <property type="entry name" value="Sel1_AlgK"/>
</dbReference>
<proteinExistence type="inferred from homology"/>
<dbReference type="SMART" id="SM00028">
    <property type="entry name" value="TPR"/>
    <property type="match status" value="12"/>
</dbReference>
<keyword evidence="3" id="KW-0862">Zinc</keyword>
<evidence type="ECO:0000256" key="2">
    <source>
        <dbReference type="ARBA" id="ARBA00022771"/>
    </source>
</evidence>
<dbReference type="InterPro" id="IPR006597">
    <property type="entry name" value="Sel1-like"/>
</dbReference>
<organism evidence="8 9">
    <name type="scientific">Skeletonema marinoi</name>
    <dbReference type="NCBI Taxonomy" id="267567"/>
    <lineage>
        <taxon>Eukaryota</taxon>
        <taxon>Sar</taxon>
        <taxon>Stramenopiles</taxon>
        <taxon>Ochrophyta</taxon>
        <taxon>Bacillariophyta</taxon>
        <taxon>Coscinodiscophyceae</taxon>
        <taxon>Thalassiosirophycidae</taxon>
        <taxon>Thalassiosirales</taxon>
        <taxon>Skeletonemataceae</taxon>
        <taxon>Skeletonema</taxon>
        <taxon>Skeletonema marinoi-dohrnii complex</taxon>
    </lineage>
</organism>
<keyword evidence="9" id="KW-1185">Reference proteome</keyword>
<feature type="domain" description="MYND-type" evidence="7">
    <location>
        <begin position="1900"/>
        <end position="1940"/>
    </location>
</feature>
<evidence type="ECO:0000256" key="1">
    <source>
        <dbReference type="ARBA" id="ARBA00022723"/>
    </source>
</evidence>
<dbReference type="GO" id="GO:0008270">
    <property type="term" value="F:zinc ion binding"/>
    <property type="evidence" value="ECO:0007669"/>
    <property type="project" value="UniProtKB-KW"/>
</dbReference>
<evidence type="ECO:0000313" key="9">
    <source>
        <dbReference type="Proteomes" id="UP001224775"/>
    </source>
</evidence>
<dbReference type="SUPFAM" id="SSF81901">
    <property type="entry name" value="HCP-like"/>
    <property type="match status" value="8"/>
</dbReference>
<feature type="domain" description="MYND-type" evidence="7">
    <location>
        <begin position="909"/>
        <end position="950"/>
    </location>
</feature>
<dbReference type="InterPro" id="IPR001841">
    <property type="entry name" value="Znf_RING"/>
</dbReference>
<feature type="domain" description="MYND-type" evidence="7">
    <location>
        <begin position="631"/>
        <end position="671"/>
    </location>
</feature>
<comment type="caution">
    <text evidence="8">The sequence shown here is derived from an EMBL/GenBank/DDBJ whole genome shotgun (WGS) entry which is preliminary data.</text>
</comment>
<dbReference type="PROSITE" id="PS50865">
    <property type="entry name" value="ZF_MYND_2"/>
    <property type="match status" value="7"/>
</dbReference>
<keyword evidence="2 5" id="KW-0863">Zinc-finger</keyword>
<evidence type="ECO:0000256" key="5">
    <source>
        <dbReference type="PROSITE-ProRule" id="PRU00134"/>
    </source>
</evidence>
<dbReference type="SMART" id="SM00671">
    <property type="entry name" value="SEL1"/>
    <property type="match status" value="22"/>
</dbReference>
<dbReference type="Gene3D" id="3.30.40.10">
    <property type="entry name" value="Zinc/RING finger domain, C3HC4 (zinc finger)"/>
    <property type="match status" value="1"/>
</dbReference>